<comment type="similarity">
    <text evidence="10">Belongs to the endonuclease V family.</text>
</comment>
<feature type="site" description="Interaction with target DNA" evidence="10">
    <location>
        <position position="78"/>
    </location>
</feature>
<evidence type="ECO:0000313" key="12">
    <source>
        <dbReference type="Proteomes" id="UP000242592"/>
    </source>
</evidence>
<dbReference type="EC" id="3.1.21.7" evidence="10"/>
<evidence type="ECO:0000256" key="9">
    <source>
        <dbReference type="ARBA" id="ARBA00023204"/>
    </source>
</evidence>
<dbReference type="PANTHER" id="PTHR28511">
    <property type="entry name" value="ENDONUCLEASE V"/>
    <property type="match status" value="1"/>
</dbReference>
<comment type="function">
    <text evidence="10">DNA repair enzyme involved in the repair of deaminated bases. Selectively cleaves double-stranded DNA at the second phosphodiester bond 3' to a deoxyinosine leaving behind the intact lesion on the nicked DNA.</text>
</comment>
<keyword evidence="4 10" id="KW-0479">Metal-binding</keyword>
<dbReference type="GO" id="GO:0006281">
    <property type="term" value="P:DNA repair"/>
    <property type="evidence" value="ECO:0007669"/>
    <property type="project" value="UniProtKB-UniRule"/>
</dbReference>
<dbReference type="Proteomes" id="UP000242592">
    <property type="component" value="Unassembled WGS sequence"/>
</dbReference>
<evidence type="ECO:0000256" key="8">
    <source>
        <dbReference type="ARBA" id="ARBA00022842"/>
    </source>
</evidence>
<dbReference type="PANTHER" id="PTHR28511:SF1">
    <property type="entry name" value="ENDONUCLEASE V"/>
    <property type="match status" value="1"/>
</dbReference>
<evidence type="ECO:0000256" key="3">
    <source>
        <dbReference type="ARBA" id="ARBA00022722"/>
    </source>
</evidence>
<dbReference type="CDD" id="cd06559">
    <property type="entry name" value="Endonuclease_V"/>
    <property type="match status" value="1"/>
</dbReference>
<dbReference type="RefSeq" id="WP_073071465.1">
    <property type="nucleotide sequence ID" value="NZ_FQXN01000001.1"/>
</dbReference>
<organism evidence="11 12">
    <name type="scientific">Thermosipho atlanticus DSM 15807</name>
    <dbReference type="NCBI Taxonomy" id="1123380"/>
    <lineage>
        <taxon>Bacteria</taxon>
        <taxon>Thermotogati</taxon>
        <taxon>Thermotogota</taxon>
        <taxon>Thermotogae</taxon>
        <taxon>Thermotogales</taxon>
        <taxon>Fervidobacteriaceae</taxon>
        <taxon>Thermosipho</taxon>
    </lineage>
</organism>
<evidence type="ECO:0000256" key="2">
    <source>
        <dbReference type="ARBA" id="ARBA00022490"/>
    </source>
</evidence>
<keyword evidence="7 10" id="KW-0378">Hydrolase</keyword>
<dbReference type="InterPro" id="IPR007581">
    <property type="entry name" value="Endonuclease-V"/>
</dbReference>
<dbReference type="HAMAP" id="MF_00801">
    <property type="entry name" value="Endonuclease_5"/>
    <property type="match status" value="1"/>
</dbReference>
<dbReference type="FunFam" id="3.30.2170.10:FF:000008">
    <property type="entry name" value="Endonuclease V"/>
    <property type="match status" value="1"/>
</dbReference>
<keyword evidence="9 10" id="KW-0234">DNA repair</keyword>
<keyword evidence="8 10" id="KW-0460">Magnesium</keyword>
<comment type="catalytic activity">
    <reaction evidence="10">
        <text>Endonucleolytic cleavage at apurinic or apyrimidinic sites to products with a 5'-phosphate.</text>
        <dbReference type="EC" id="3.1.21.7"/>
    </reaction>
</comment>
<dbReference type="GO" id="GO:0000287">
    <property type="term" value="F:magnesium ion binding"/>
    <property type="evidence" value="ECO:0007669"/>
    <property type="project" value="UniProtKB-UniRule"/>
</dbReference>
<proteinExistence type="inferred from homology"/>
<sequence>MLYKKLHDWNISPKKAIDIQSTLKKLLKFEKIEKEISLVAGVDLSFFKEYGLAVIVVLDYDFNIREIVHHVEKVSYPYIPGLLAFREGPIFIKAWEKLKTDVDIVFFDGHGIAHPRKLGIASHMGLWIEKATIGIAKSKLIGNYKEPGKKRGNFSYLEYDGEKIGIVYRSRNNVKPIFISPGYLIDLESSLKITKSFITKYRLPEPTRLAHLYTQKIKKEHLSS</sequence>
<gene>
    <name evidence="10" type="primary">nfi</name>
    <name evidence="11" type="ORF">SAMN02745199_0346</name>
</gene>
<dbReference type="OrthoDB" id="9790916at2"/>
<name>A0A1M5R656_9BACT</name>
<evidence type="ECO:0000313" key="11">
    <source>
        <dbReference type="EMBL" id="SHH21530.1"/>
    </source>
</evidence>
<comment type="cofactor">
    <cofactor evidence="10">
        <name>Mg(2+)</name>
        <dbReference type="ChEBI" id="CHEBI:18420"/>
    </cofactor>
</comment>
<dbReference type="GO" id="GO:0043737">
    <property type="term" value="F:deoxyribonuclease V activity"/>
    <property type="evidence" value="ECO:0007669"/>
    <property type="project" value="UniProtKB-UniRule"/>
</dbReference>
<dbReference type="GO" id="GO:0016891">
    <property type="term" value="F:RNA endonuclease activity producing 5'-phosphomonoesters, hydrolytic mechanism"/>
    <property type="evidence" value="ECO:0007669"/>
    <property type="project" value="TreeGrafter"/>
</dbReference>
<keyword evidence="12" id="KW-1185">Reference proteome</keyword>
<comment type="subcellular location">
    <subcellularLocation>
        <location evidence="1 10">Cytoplasm</location>
    </subcellularLocation>
</comment>
<evidence type="ECO:0000256" key="6">
    <source>
        <dbReference type="ARBA" id="ARBA00022763"/>
    </source>
</evidence>
<dbReference type="Gene3D" id="3.30.2170.10">
    <property type="entry name" value="archaeoglobus fulgidus dsm 4304 superfamily"/>
    <property type="match status" value="1"/>
</dbReference>
<keyword evidence="2 10" id="KW-0963">Cytoplasm</keyword>
<dbReference type="GO" id="GO:0005737">
    <property type="term" value="C:cytoplasm"/>
    <property type="evidence" value="ECO:0007669"/>
    <property type="project" value="UniProtKB-SubCell"/>
</dbReference>
<dbReference type="AlphaFoldDB" id="A0A1M5R656"/>
<dbReference type="InterPro" id="IPR053396">
    <property type="entry name" value="Endonuclease_V-like"/>
</dbReference>
<accession>A0A1M5R656</accession>
<keyword evidence="5 10" id="KW-0255">Endonuclease</keyword>
<dbReference type="NCBIfam" id="NF041102">
    <property type="entry name" value="endonuc_V_Ttgales"/>
    <property type="match status" value="1"/>
</dbReference>
<feature type="binding site" evidence="10">
    <location>
        <position position="43"/>
    </location>
    <ligand>
        <name>Mg(2+)</name>
        <dbReference type="ChEBI" id="CHEBI:18420"/>
    </ligand>
</feature>
<evidence type="ECO:0000256" key="5">
    <source>
        <dbReference type="ARBA" id="ARBA00022759"/>
    </source>
</evidence>
<evidence type="ECO:0000256" key="7">
    <source>
        <dbReference type="ARBA" id="ARBA00022801"/>
    </source>
</evidence>
<feature type="binding site" evidence="10">
    <location>
        <position position="108"/>
    </location>
    <ligand>
        <name>Mg(2+)</name>
        <dbReference type="ChEBI" id="CHEBI:18420"/>
    </ligand>
</feature>
<dbReference type="EMBL" id="FQXN01000001">
    <property type="protein sequence ID" value="SHH21530.1"/>
    <property type="molecule type" value="Genomic_DNA"/>
</dbReference>
<dbReference type="Pfam" id="PF04493">
    <property type="entry name" value="Endonuclease_5"/>
    <property type="match status" value="1"/>
</dbReference>
<evidence type="ECO:0000256" key="1">
    <source>
        <dbReference type="ARBA" id="ARBA00004496"/>
    </source>
</evidence>
<reference evidence="12" key="1">
    <citation type="submission" date="2016-11" db="EMBL/GenBank/DDBJ databases">
        <authorList>
            <person name="Varghese N."/>
            <person name="Submissions S."/>
        </authorList>
    </citation>
    <scope>NUCLEOTIDE SEQUENCE [LARGE SCALE GENOMIC DNA]</scope>
    <source>
        <strain evidence="12">DSM 15807</strain>
    </source>
</reference>
<evidence type="ECO:0000256" key="10">
    <source>
        <dbReference type="HAMAP-Rule" id="MF_00801"/>
    </source>
</evidence>
<evidence type="ECO:0000256" key="4">
    <source>
        <dbReference type="ARBA" id="ARBA00022723"/>
    </source>
</evidence>
<keyword evidence="3 10" id="KW-0540">Nuclease</keyword>
<protein>
    <recommendedName>
        <fullName evidence="10">Endonuclease V</fullName>
        <ecNumber evidence="10">3.1.21.7</ecNumber>
    </recommendedName>
    <alternativeName>
        <fullName evidence="10">Deoxyinosine 3'endonuclease</fullName>
    </alternativeName>
    <alternativeName>
        <fullName evidence="10">Deoxyribonuclease V</fullName>
        <shortName evidence="10">DNase V</shortName>
    </alternativeName>
</protein>
<dbReference type="GO" id="GO:0003727">
    <property type="term" value="F:single-stranded RNA binding"/>
    <property type="evidence" value="ECO:0007669"/>
    <property type="project" value="TreeGrafter"/>
</dbReference>
<keyword evidence="6 10" id="KW-0227">DNA damage</keyword>